<sequence>MVNKSQVPIIELKNTKLKENRVQKALTDSSSLNTSWADNTEATYGKGGSLGQSKLTENSFLSSSERSEDLIVDQIEGSGTNLDNIMSDVGSEEQQINRRKRKIGITSKAIVKSFYKNAKRQSHIYKDQKIIEADFIIVTHKKRNTRSAARIGSSNERHKLYKKDERGGDHSTPKKTQYASYWKFNTKCLMNKNIKKGIEEELQGHITIDTWDVLKNRIQAKIRQYKPCLSSKKKVTRLYKKIAKLQEEVIRYPERKKLKIVIEQLQKDLQKEFTSLKIANLV</sequence>
<evidence type="ECO:0000313" key="2">
    <source>
        <dbReference type="Proteomes" id="UP000789901"/>
    </source>
</evidence>
<keyword evidence="2" id="KW-1185">Reference proteome</keyword>
<dbReference type="EMBL" id="CAJVQB010009817">
    <property type="protein sequence ID" value="CAG8733979.1"/>
    <property type="molecule type" value="Genomic_DNA"/>
</dbReference>
<gene>
    <name evidence="1" type="ORF">GMARGA_LOCUS14666</name>
</gene>
<protein>
    <submittedName>
        <fullName evidence="1">3109_t:CDS:1</fullName>
    </submittedName>
</protein>
<reference evidence="1 2" key="1">
    <citation type="submission" date="2021-06" db="EMBL/GenBank/DDBJ databases">
        <authorList>
            <person name="Kallberg Y."/>
            <person name="Tangrot J."/>
            <person name="Rosling A."/>
        </authorList>
    </citation>
    <scope>NUCLEOTIDE SEQUENCE [LARGE SCALE GENOMIC DNA]</scope>
    <source>
        <strain evidence="1 2">120-4 pot B 10/14</strain>
    </source>
</reference>
<accession>A0ABN7V5K4</accession>
<organism evidence="1 2">
    <name type="scientific">Gigaspora margarita</name>
    <dbReference type="NCBI Taxonomy" id="4874"/>
    <lineage>
        <taxon>Eukaryota</taxon>
        <taxon>Fungi</taxon>
        <taxon>Fungi incertae sedis</taxon>
        <taxon>Mucoromycota</taxon>
        <taxon>Glomeromycotina</taxon>
        <taxon>Glomeromycetes</taxon>
        <taxon>Diversisporales</taxon>
        <taxon>Gigasporaceae</taxon>
        <taxon>Gigaspora</taxon>
    </lineage>
</organism>
<comment type="caution">
    <text evidence="1">The sequence shown here is derived from an EMBL/GenBank/DDBJ whole genome shotgun (WGS) entry which is preliminary data.</text>
</comment>
<evidence type="ECO:0000313" key="1">
    <source>
        <dbReference type="EMBL" id="CAG8733979.1"/>
    </source>
</evidence>
<proteinExistence type="predicted"/>
<name>A0ABN7V5K4_GIGMA</name>
<dbReference type="Proteomes" id="UP000789901">
    <property type="component" value="Unassembled WGS sequence"/>
</dbReference>